<proteinExistence type="predicted"/>
<comment type="caution">
    <text evidence="2">The sequence shown here is derived from an EMBL/GenBank/DDBJ whole genome shotgun (WGS) entry which is preliminary data.</text>
</comment>
<name>A0AAV0MK55_9ROSI</name>
<evidence type="ECO:0000313" key="2">
    <source>
        <dbReference type="EMBL" id="CAI0446389.1"/>
    </source>
</evidence>
<accession>A0AAV0MK55</accession>
<dbReference type="AlphaFoldDB" id="A0AAV0MK55"/>
<dbReference type="EMBL" id="CAMGYJ010000007">
    <property type="protein sequence ID" value="CAI0446389.1"/>
    <property type="molecule type" value="Genomic_DNA"/>
</dbReference>
<evidence type="ECO:0000256" key="1">
    <source>
        <dbReference type="SAM" id="MobiDB-lite"/>
    </source>
</evidence>
<feature type="region of interest" description="Disordered" evidence="1">
    <location>
        <begin position="72"/>
        <end position="96"/>
    </location>
</feature>
<keyword evidence="3" id="KW-1185">Reference proteome</keyword>
<gene>
    <name evidence="2" type="ORF">LITE_LOCUS28993</name>
</gene>
<evidence type="ECO:0000313" key="3">
    <source>
        <dbReference type="Proteomes" id="UP001154282"/>
    </source>
</evidence>
<reference evidence="2" key="1">
    <citation type="submission" date="2022-08" db="EMBL/GenBank/DDBJ databases">
        <authorList>
            <person name="Gutierrez-Valencia J."/>
        </authorList>
    </citation>
    <scope>NUCLEOTIDE SEQUENCE</scope>
</reference>
<dbReference type="Proteomes" id="UP001154282">
    <property type="component" value="Unassembled WGS sequence"/>
</dbReference>
<sequence length="96" mass="11212">MSLASASKIETFSHVFQSHEEPVERPQRKLQAFQFGFLLLEFILLQQFSYHKLPRFPRLPIPNQSFTRQYLLSDPTLDSQSDPTLDSQSDPTQEEK</sequence>
<protein>
    <submittedName>
        <fullName evidence="2">Uncharacterized protein</fullName>
    </submittedName>
</protein>
<organism evidence="2 3">
    <name type="scientific">Linum tenue</name>
    <dbReference type="NCBI Taxonomy" id="586396"/>
    <lineage>
        <taxon>Eukaryota</taxon>
        <taxon>Viridiplantae</taxon>
        <taxon>Streptophyta</taxon>
        <taxon>Embryophyta</taxon>
        <taxon>Tracheophyta</taxon>
        <taxon>Spermatophyta</taxon>
        <taxon>Magnoliopsida</taxon>
        <taxon>eudicotyledons</taxon>
        <taxon>Gunneridae</taxon>
        <taxon>Pentapetalae</taxon>
        <taxon>rosids</taxon>
        <taxon>fabids</taxon>
        <taxon>Malpighiales</taxon>
        <taxon>Linaceae</taxon>
        <taxon>Linum</taxon>
    </lineage>
</organism>